<evidence type="ECO:0000313" key="2">
    <source>
        <dbReference type="EMBL" id="CAE6039181.1"/>
    </source>
</evidence>
<evidence type="ECO:0000256" key="1">
    <source>
        <dbReference type="SAM" id="MobiDB-lite"/>
    </source>
</evidence>
<organism evidence="2 3">
    <name type="scientific">Arabidopsis arenosa</name>
    <name type="common">Sand rock-cress</name>
    <name type="synonym">Cardaminopsis arenosa</name>
    <dbReference type="NCBI Taxonomy" id="38785"/>
    <lineage>
        <taxon>Eukaryota</taxon>
        <taxon>Viridiplantae</taxon>
        <taxon>Streptophyta</taxon>
        <taxon>Embryophyta</taxon>
        <taxon>Tracheophyta</taxon>
        <taxon>Spermatophyta</taxon>
        <taxon>Magnoliopsida</taxon>
        <taxon>eudicotyledons</taxon>
        <taxon>Gunneridae</taxon>
        <taxon>Pentapetalae</taxon>
        <taxon>rosids</taxon>
        <taxon>malvids</taxon>
        <taxon>Brassicales</taxon>
        <taxon>Brassicaceae</taxon>
        <taxon>Camelineae</taxon>
        <taxon>Arabidopsis</taxon>
    </lineage>
</organism>
<dbReference type="AlphaFoldDB" id="A0A8S2ACE3"/>
<dbReference type="PANTHER" id="PTHR37736">
    <property type="entry name" value="GLYCINE-RICH PROTEIN"/>
    <property type="match status" value="1"/>
</dbReference>
<sequence>MPMTELIYESDPDDPDWREVASDEESQGDGDKSREDGDDEEDVVESGDDGEKSEDDGKTLNKEQEEVLRSKPSVFVLIEELEKIRAPLSADVAEEISLATEQYPQIGF</sequence>
<evidence type="ECO:0000313" key="3">
    <source>
        <dbReference type="Proteomes" id="UP000682877"/>
    </source>
</evidence>
<accession>A0A8S2ACE3</accession>
<dbReference type="Proteomes" id="UP000682877">
    <property type="component" value="Chromosome 4"/>
</dbReference>
<feature type="compositionally biased region" description="Basic and acidic residues" evidence="1">
    <location>
        <begin position="55"/>
        <end position="69"/>
    </location>
</feature>
<keyword evidence="3" id="KW-1185">Reference proteome</keyword>
<feature type="region of interest" description="Disordered" evidence="1">
    <location>
        <begin position="1"/>
        <end position="71"/>
    </location>
</feature>
<reference evidence="2" key="1">
    <citation type="submission" date="2021-01" db="EMBL/GenBank/DDBJ databases">
        <authorList>
            <person name="Bezrukov I."/>
        </authorList>
    </citation>
    <scope>NUCLEOTIDE SEQUENCE</scope>
</reference>
<dbReference type="EMBL" id="LR999454">
    <property type="protein sequence ID" value="CAE6039181.1"/>
    <property type="molecule type" value="Genomic_DNA"/>
</dbReference>
<feature type="compositionally biased region" description="Acidic residues" evidence="1">
    <location>
        <begin position="36"/>
        <end position="54"/>
    </location>
</feature>
<proteinExistence type="predicted"/>
<gene>
    <name evidence="2" type="ORF">AARE701A_LOCUS10942</name>
</gene>
<name>A0A8S2ACE3_ARAAE</name>
<dbReference type="PANTHER" id="PTHR37736:SF1">
    <property type="entry name" value="GLYCINE-RICH PROTEIN"/>
    <property type="match status" value="1"/>
</dbReference>
<protein>
    <submittedName>
        <fullName evidence="2">Uncharacterized protein</fullName>
    </submittedName>
</protein>